<dbReference type="AlphaFoldDB" id="A0A0D3FAH3"/>
<protein>
    <submittedName>
        <fullName evidence="2">Uncharacterized protein</fullName>
    </submittedName>
</protein>
<name>A0A0D3FAH3_9ORYZ</name>
<reference evidence="2" key="2">
    <citation type="submission" date="2015-03" db="UniProtKB">
        <authorList>
            <consortium name="EnsemblPlants"/>
        </authorList>
    </citation>
    <scope>IDENTIFICATION</scope>
</reference>
<dbReference type="Gramene" id="OBART02G32510.1">
    <property type="protein sequence ID" value="OBART02G32510.1"/>
    <property type="gene ID" value="OBART02G32510"/>
</dbReference>
<feature type="region of interest" description="Disordered" evidence="1">
    <location>
        <begin position="1"/>
        <end position="87"/>
    </location>
</feature>
<organism evidence="2">
    <name type="scientific">Oryza barthii</name>
    <dbReference type="NCBI Taxonomy" id="65489"/>
    <lineage>
        <taxon>Eukaryota</taxon>
        <taxon>Viridiplantae</taxon>
        <taxon>Streptophyta</taxon>
        <taxon>Embryophyta</taxon>
        <taxon>Tracheophyta</taxon>
        <taxon>Spermatophyta</taxon>
        <taxon>Magnoliopsida</taxon>
        <taxon>Liliopsida</taxon>
        <taxon>Poales</taxon>
        <taxon>Poaceae</taxon>
        <taxon>BOP clade</taxon>
        <taxon>Oryzoideae</taxon>
        <taxon>Oryzeae</taxon>
        <taxon>Oryzinae</taxon>
        <taxon>Oryza</taxon>
    </lineage>
</organism>
<accession>A0A0D3FAH3</accession>
<dbReference type="PaxDb" id="65489-OBART02G32510.1"/>
<evidence type="ECO:0000256" key="1">
    <source>
        <dbReference type="SAM" id="MobiDB-lite"/>
    </source>
</evidence>
<proteinExistence type="predicted"/>
<sequence>MGVASATIAEDDKDEPSAYARLSRPSANGADRSRMRRAMTADGHTGLGGSPSRYGKLTVPFNNHERNRVDGEMGSLAVSRTYMRDHQ</sequence>
<evidence type="ECO:0000313" key="2">
    <source>
        <dbReference type="EnsemblPlants" id="OBART02G32510.1"/>
    </source>
</evidence>
<dbReference type="Proteomes" id="UP000026960">
    <property type="component" value="Chromosome 2"/>
</dbReference>
<dbReference type="HOGENOM" id="CLU_2486931_0_0_1"/>
<reference evidence="2" key="1">
    <citation type="journal article" date="2009" name="Rice">
        <title>De Novo Next Generation Sequencing of Plant Genomes.</title>
        <authorList>
            <person name="Rounsley S."/>
            <person name="Marri P.R."/>
            <person name="Yu Y."/>
            <person name="He R."/>
            <person name="Sisneros N."/>
            <person name="Goicoechea J.L."/>
            <person name="Lee S.J."/>
            <person name="Angelova A."/>
            <person name="Kudrna D."/>
            <person name="Luo M."/>
            <person name="Affourtit J."/>
            <person name="Desany B."/>
            <person name="Knight J."/>
            <person name="Niazi F."/>
            <person name="Egholm M."/>
            <person name="Wing R.A."/>
        </authorList>
    </citation>
    <scope>NUCLEOTIDE SEQUENCE [LARGE SCALE GENOMIC DNA]</scope>
    <source>
        <strain evidence="2">cv. IRGC 105608</strain>
    </source>
</reference>
<dbReference type="EnsemblPlants" id="OBART02G32510.1">
    <property type="protein sequence ID" value="OBART02G32510.1"/>
    <property type="gene ID" value="OBART02G32510"/>
</dbReference>
<evidence type="ECO:0000313" key="3">
    <source>
        <dbReference type="Proteomes" id="UP000026960"/>
    </source>
</evidence>
<keyword evidence="3" id="KW-1185">Reference proteome</keyword>